<dbReference type="GO" id="GO:0003700">
    <property type="term" value="F:DNA-binding transcription factor activity"/>
    <property type="evidence" value="ECO:0007669"/>
    <property type="project" value="InterPro"/>
</dbReference>
<dbReference type="InterPro" id="IPR000835">
    <property type="entry name" value="HTH_MarR-typ"/>
</dbReference>
<keyword evidence="3" id="KW-1185">Reference proteome</keyword>
<dbReference type="InterPro" id="IPR036388">
    <property type="entry name" value="WH-like_DNA-bd_sf"/>
</dbReference>
<dbReference type="PANTHER" id="PTHR33164">
    <property type="entry name" value="TRANSCRIPTIONAL REGULATOR, MARR FAMILY"/>
    <property type="match status" value="1"/>
</dbReference>
<dbReference type="EMBL" id="FUWH01000008">
    <property type="protein sequence ID" value="SKA01434.1"/>
    <property type="molecule type" value="Genomic_DNA"/>
</dbReference>
<proteinExistence type="predicted"/>
<dbReference type="PROSITE" id="PS50995">
    <property type="entry name" value="HTH_MARR_2"/>
    <property type="match status" value="1"/>
</dbReference>
<reference evidence="2 3" key="1">
    <citation type="submission" date="2017-02" db="EMBL/GenBank/DDBJ databases">
        <authorList>
            <person name="Peterson S.W."/>
        </authorList>
    </citation>
    <scope>NUCLEOTIDE SEQUENCE [LARGE SCALE GENOMIC DNA]</scope>
    <source>
        <strain evidence="2 3">DSM 22335</strain>
    </source>
</reference>
<name>A0A1T4QCN4_9BACT</name>
<dbReference type="GO" id="GO:0006950">
    <property type="term" value="P:response to stress"/>
    <property type="evidence" value="ECO:0007669"/>
    <property type="project" value="TreeGrafter"/>
</dbReference>
<dbReference type="SMART" id="SM00347">
    <property type="entry name" value="HTH_MARR"/>
    <property type="match status" value="1"/>
</dbReference>
<dbReference type="STRING" id="413434.SAMN04488132_10847"/>
<feature type="domain" description="HTH marR-type" evidence="1">
    <location>
        <begin position="12"/>
        <end position="148"/>
    </location>
</feature>
<evidence type="ECO:0000259" key="1">
    <source>
        <dbReference type="PROSITE" id="PS50995"/>
    </source>
</evidence>
<evidence type="ECO:0000313" key="2">
    <source>
        <dbReference type="EMBL" id="SKA01434.1"/>
    </source>
</evidence>
<dbReference type="InterPro" id="IPR039422">
    <property type="entry name" value="MarR/SlyA-like"/>
</dbReference>
<dbReference type="Proteomes" id="UP000190888">
    <property type="component" value="Unassembled WGS sequence"/>
</dbReference>
<accession>A0A1T4QCN4</accession>
<dbReference type="SUPFAM" id="SSF46785">
    <property type="entry name" value="Winged helix' DNA-binding domain"/>
    <property type="match status" value="1"/>
</dbReference>
<gene>
    <name evidence="2" type="ORF">SAMN04488132_10847</name>
</gene>
<dbReference type="PANTHER" id="PTHR33164:SF43">
    <property type="entry name" value="HTH-TYPE TRANSCRIPTIONAL REPRESSOR YETL"/>
    <property type="match status" value="1"/>
</dbReference>
<evidence type="ECO:0000313" key="3">
    <source>
        <dbReference type="Proteomes" id="UP000190888"/>
    </source>
</evidence>
<dbReference type="InterPro" id="IPR036390">
    <property type="entry name" value="WH_DNA-bd_sf"/>
</dbReference>
<sequence>MPKSSIIDGLGLLAISTRLQRLSEQLRKDGQQIYRSYGIDFEPKWFPVVYSLHVKKTLSVVEIAAEIGYTHPSTISLLKELEREKIISSRKDSSDERKRLIQLTEKGNSLVLEMQPVWDTMTRAIAALTSTPNNLLSAITEVESKLGEKSFLQRAEEIKSGLSPFTGQ</sequence>
<protein>
    <recommendedName>
        <fullName evidence="1">HTH marR-type domain-containing protein</fullName>
    </recommendedName>
</protein>
<dbReference type="OrthoDB" id="759747at2"/>
<dbReference type="RefSeq" id="WP_078831988.1">
    <property type="nucleotide sequence ID" value="NZ_FUWH01000008.1"/>
</dbReference>
<organism evidence="2 3">
    <name type="scientific">Sediminibacterium ginsengisoli</name>
    <dbReference type="NCBI Taxonomy" id="413434"/>
    <lineage>
        <taxon>Bacteria</taxon>
        <taxon>Pseudomonadati</taxon>
        <taxon>Bacteroidota</taxon>
        <taxon>Chitinophagia</taxon>
        <taxon>Chitinophagales</taxon>
        <taxon>Chitinophagaceae</taxon>
        <taxon>Sediminibacterium</taxon>
    </lineage>
</organism>
<dbReference type="Gene3D" id="1.10.10.10">
    <property type="entry name" value="Winged helix-like DNA-binding domain superfamily/Winged helix DNA-binding domain"/>
    <property type="match status" value="1"/>
</dbReference>
<dbReference type="AlphaFoldDB" id="A0A1T4QCN4"/>